<feature type="compositionally biased region" description="Basic and acidic residues" evidence="6">
    <location>
        <begin position="994"/>
        <end position="1016"/>
    </location>
</feature>
<dbReference type="Pfam" id="PF08205">
    <property type="entry name" value="C2-set_2"/>
    <property type="match status" value="1"/>
</dbReference>
<feature type="compositionally biased region" description="Basic and acidic residues" evidence="6">
    <location>
        <begin position="912"/>
        <end position="929"/>
    </location>
</feature>
<feature type="compositionally biased region" description="Basic and acidic residues" evidence="6">
    <location>
        <begin position="937"/>
        <end position="951"/>
    </location>
</feature>
<dbReference type="InterPro" id="IPR013162">
    <property type="entry name" value="CD80_C2-set"/>
</dbReference>
<evidence type="ECO:0000313" key="11">
    <source>
        <dbReference type="Proteomes" id="UP001488805"/>
    </source>
</evidence>
<sequence>MPGLSHILLSFYILGYIFCGSRAWHVYMPGNIQGLVGSCLVIPCTFDYYSNPPRRPDRVVWYQYNNHKYPKVHDNWYPSDVIGIFYRKTRVFTYNQKCSLEIYPVTWHHHRQRIYPWVDPENIGRYTHRFFDKTVTIEVVSRPGTPSIMISGSMKVGQPVIVQCTVYHTCSTHPPTLSLNIPLRSHSLTHSSTSGGTSKTTLTTTLNIESDHQSVECSVRHTGGLTAKATNTLNAECSFSPLTISHTSDEFLEGQASKVSCTASYTCPKHIPTLTWNYGSMPASTDTSKRGTEWRSVSTLTFTASAKDHGQSLTCSAQFTGGQRQEKSITLRVKRNMLSSGWSFTTPGSITGIKGSCIIIPCTFSYSISQPDDLRVIWYLFQSNGYPPVFGEKQNIISKFNGITSLIGSVGERNCSLKIEKLEMSHNQDRLYPWVDLNPITSYHSVGHTLYDKTSQLIVLDHAQEPQLSIIGIPRVGEESTVSCNVRHACASAPPTLNLDGVPGKEAITDTLVSDGIWERRAERTWLVKEEDQSVKCTVSHRSGQKATSELKLNVECPYDEITMTERPGVETEGVAKSVICSVSYKCKKNKPTIEWNYEDMQSSLKTKEISSNTYNVVSNLTFIGSLEDDGKSLTCTAQFVTGETSDSEILHIKKYVRPVDPYENDTLHVVDADVPFRFSALTRSCVVIPCSFPYQEDEPVARGIWSKKTGDVIYHNAPSYVVDHFKGRTRILGDVNEGNCSLEIDDIKPFDNGPFCFHAEKGNNNRHRFNNSCVFIVMKASPGKPVMTSVPAEIDAGSTITVSCSVTHTCPSHPPVFSWSVPNLSSEVTHTSTPQGIWQTTSTITFMAAGGDGAKTLTCTAIWWRGKQQANTVQLTVKGSSTRAVAIAVPVLIVIILAAVFGVVFYRRRKRSDDSLRQPPRPEKRRSLWDILSRTNPDDRQRPPRPEKRGSIWRRFSRRAEDGHVELKNLREPRNNTTTVNCDTQHFKQRVPSPKDNRRPPHSVRPEDFHVYGNY</sequence>
<dbReference type="Pfam" id="PF07686">
    <property type="entry name" value="V-set"/>
    <property type="match status" value="1"/>
</dbReference>
<evidence type="ECO:0000256" key="7">
    <source>
        <dbReference type="SAM" id="Phobius"/>
    </source>
</evidence>
<dbReference type="PANTHER" id="PTHR46484:SF1">
    <property type="entry name" value="SCHWANN CELL MYELIN PROTEIN-RELATED"/>
    <property type="match status" value="1"/>
</dbReference>
<feature type="region of interest" description="Disordered" evidence="6">
    <location>
        <begin position="972"/>
        <end position="1016"/>
    </location>
</feature>
<dbReference type="EMBL" id="JBCEZU010000597">
    <property type="protein sequence ID" value="KAK9513603.1"/>
    <property type="molecule type" value="Genomic_DNA"/>
</dbReference>
<dbReference type="Proteomes" id="UP001488805">
    <property type="component" value="Unassembled WGS sequence"/>
</dbReference>
<dbReference type="GO" id="GO:0016020">
    <property type="term" value="C:membrane"/>
    <property type="evidence" value="ECO:0007669"/>
    <property type="project" value="UniProtKB-SubCell"/>
</dbReference>
<dbReference type="PROSITE" id="PS50835">
    <property type="entry name" value="IG_LIKE"/>
    <property type="match status" value="4"/>
</dbReference>
<feature type="domain" description="Ig-like" evidence="9">
    <location>
        <begin position="786"/>
        <end position="877"/>
    </location>
</feature>
<evidence type="ECO:0000256" key="1">
    <source>
        <dbReference type="ARBA" id="ARBA00004167"/>
    </source>
</evidence>
<dbReference type="CDD" id="cd12087">
    <property type="entry name" value="TM_EGFR-like"/>
    <property type="match status" value="1"/>
</dbReference>
<dbReference type="InterPro" id="IPR013106">
    <property type="entry name" value="Ig_V-set"/>
</dbReference>
<keyword evidence="2 7" id="KW-0812">Transmembrane</keyword>
<feature type="compositionally biased region" description="Polar residues" evidence="6">
    <location>
        <begin position="976"/>
        <end position="985"/>
    </location>
</feature>
<evidence type="ECO:0000256" key="2">
    <source>
        <dbReference type="ARBA" id="ARBA00022692"/>
    </source>
</evidence>
<protein>
    <recommendedName>
        <fullName evidence="9">Ig-like domain-containing protein</fullName>
    </recommendedName>
</protein>
<comment type="caution">
    <text evidence="10">The sequence shown here is derived from an EMBL/GenBank/DDBJ whole genome shotgun (WGS) entry which is preliminary data.</text>
</comment>
<feature type="domain" description="Ig-like" evidence="9">
    <location>
        <begin position="558"/>
        <end position="652"/>
    </location>
</feature>
<dbReference type="PANTHER" id="PTHR46484">
    <property type="entry name" value="SI:CH211-171H4.5-RELATED"/>
    <property type="match status" value="1"/>
</dbReference>
<reference evidence="10 11" key="1">
    <citation type="journal article" date="2024" name="Genome Biol. Evol.">
        <title>Chromosome-level genome assembly of the viviparous eelpout Zoarces viviparus.</title>
        <authorList>
            <person name="Fuhrmann N."/>
            <person name="Brasseur M.V."/>
            <person name="Bakowski C.E."/>
            <person name="Podsiadlowski L."/>
            <person name="Prost S."/>
            <person name="Krehenwinkel H."/>
            <person name="Mayer C."/>
        </authorList>
    </citation>
    <scope>NUCLEOTIDE SEQUENCE [LARGE SCALE GENOMIC DNA]</scope>
    <source>
        <strain evidence="10">NO-MEL_2022_Ind0_liver</strain>
    </source>
</reference>
<feature type="domain" description="Ig-like" evidence="9">
    <location>
        <begin position="241"/>
        <end position="330"/>
    </location>
</feature>
<dbReference type="SUPFAM" id="SSF48726">
    <property type="entry name" value="Immunoglobulin"/>
    <property type="match status" value="6"/>
</dbReference>
<evidence type="ECO:0000256" key="6">
    <source>
        <dbReference type="SAM" id="MobiDB-lite"/>
    </source>
</evidence>
<keyword evidence="5" id="KW-1015">Disulfide bond</keyword>
<dbReference type="InterPro" id="IPR003599">
    <property type="entry name" value="Ig_sub"/>
</dbReference>
<evidence type="ECO:0000313" key="10">
    <source>
        <dbReference type="EMBL" id="KAK9513603.1"/>
    </source>
</evidence>
<evidence type="ECO:0000256" key="3">
    <source>
        <dbReference type="ARBA" id="ARBA00022989"/>
    </source>
</evidence>
<name>A0AAW1DUZ2_ZOAVI</name>
<dbReference type="InterPro" id="IPR007110">
    <property type="entry name" value="Ig-like_dom"/>
</dbReference>
<keyword evidence="11" id="KW-1185">Reference proteome</keyword>
<dbReference type="AlphaFoldDB" id="A0AAW1DUZ2"/>
<proteinExistence type="predicted"/>
<gene>
    <name evidence="10" type="ORF">VZT92_027122</name>
</gene>
<keyword evidence="3 7" id="KW-1133">Transmembrane helix</keyword>
<organism evidence="10 11">
    <name type="scientific">Zoarces viviparus</name>
    <name type="common">Viviparous eelpout</name>
    <name type="synonym">Blennius viviparus</name>
    <dbReference type="NCBI Taxonomy" id="48416"/>
    <lineage>
        <taxon>Eukaryota</taxon>
        <taxon>Metazoa</taxon>
        <taxon>Chordata</taxon>
        <taxon>Craniata</taxon>
        <taxon>Vertebrata</taxon>
        <taxon>Euteleostomi</taxon>
        <taxon>Actinopterygii</taxon>
        <taxon>Neopterygii</taxon>
        <taxon>Teleostei</taxon>
        <taxon>Neoteleostei</taxon>
        <taxon>Acanthomorphata</taxon>
        <taxon>Eupercaria</taxon>
        <taxon>Perciformes</taxon>
        <taxon>Cottioidei</taxon>
        <taxon>Zoarcales</taxon>
        <taxon>Zoarcidae</taxon>
        <taxon>Zoarcinae</taxon>
        <taxon>Zoarces</taxon>
    </lineage>
</organism>
<comment type="subcellular location">
    <subcellularLocation>
        <location evidence="1">Membrane</location>
        <topology evidence="1">Single-pass membrane protein</topology>
    </subcellularLocation>
</comment>
<dbReference type="Gene3D" id="2.60.40.10">
    <property type="entry name" value="Immunoglobulins"/>
    <property type="match status" value="8"/>
</dbReference>
<feature type="transmembrane region" description="Helical" evidence="7">
    <location>
        <begin position="885"/>
        <end position="907"/>
    </location>
</feature>
<keyword evidence="8" id="KW-0732">Signal</keyword>
<evidence type="ECO:0000256" key="4">
    <source>
        <dbReference type="ARBA" id="ARBA00023136"/>
    </source>
</evidence>
<evidence type="ECO:0000259" key="9">
    <source>
        <dbReference type="PROSITE" id="PS50835"/>
    </source>
</evidence>
<feature type="region of interest" description="Disordered" evidence="6">
    <location>
        <begin position="912"/>
        <end position="952"/>
    </location>
</feature>
<dbReference type="InterPro" id="IPR013783">
    <property type="entry name" value="Ig-like_fold"/>
</dbReference>
<accession>A0AAW1DUZ2</accession>
<feature type="chain" id="PRO_5043598132" description="Ig-like domain-containing protein" evidence="8">
    <location>
        <begin position="24"/>
        <end position="1016"/>
    </location>
</feature>
<evidence type="ECO:0000256" key="5">
    <source>
        <dbReference type="ARBA" id="ARBA00023157"/>
    </source>
</evidence>
<feature type="signal peptide" evidence="8">
    <location>
        <begin position="1"/>
        <end position="23"/>
    </location>
</feature>
<evidence type="ECO:0000256" key="8">
    <source>
        <dbReference type="SAM" id="SignalP"/>
    </source>
</evidence>
<dbReference type="SMART" id="SM00409">
    <property type="entry name" value="IG"/>
    <property type="match status" value="6"/>
</dbReference>
<keyword evidence="4 7" id="KW-0472">Membrane</keyword>
<feature type="domain" description="Ig-like" evidence="9">
    <location>
        <begin position="146"/>
        <end position="234"/>
    </location>
</feature>
<dbReference type="InterPro" id="IPR036179">
    <property type="entry name" value="Ig-like_dom_sf"/>
</dbReference>